<feature type="domain" description="Retrovirus-related Pol polyprotein from transposon TNT 1-94-like beta-barrel" evidence="5">
    <location>
        <begin position="377"/>
        <end position="453"/>
    </location>
</feature>
<evidence type="ECO:0000313" key="6">
    <source>
        <dbReference type="EMBL" id="SPD11096.1"/>
    </source>
</evidence>
<gene>
    <name evidence="6" type="ORF">FSB_LOCUS38978</name>
</gene>
<dbReference type="InterPro" id="IPR043502">
    <property type="entry name" value="DNA/RNA_pol_sf"/>
</dbReference>
<evidence type="ECO:0000259" key="4">
    <source>
        <dbReference type="Pfam" id="PF13976"/>
    </source>
</evidence>
<keyword evidence="1" id="KW-0645">Protease</keyword>
<feature type="compositionally biased region" description="Low complexity" evidence="2">
    <location>
        <begin position="300"/>
        <end position="328"/>
    </location>
</feature>
<proteinExistence type="predicted"/>
<organism evidence="6">
    <name type="scientific">Fagus sylvatica</name>
    <name type="common">Beechnut</name>
    <dbReference type="NCBI Taxonomy" id="28930"/>
    <lineage>
        <taxon>Eukaryota</taxon>
        <taxon>Viridiplantae</taxon>
        <taxon>Streptophyta</taxon>
        <taxon>Embryophyta</taxon>
        <taxon>Tracheophyta</taxon>
        <taxon>Spermatophyta</taxon>
        <taxon>Magnoliopsida</taxon>
        <taxon>eudicotyledons</taxon>
        <taxon>Gunneridae</taxon>
        <taxon>Pentapetalae</taxon>
        <taxon>rosids</taxon>
        <taxon>fabids</taxon>
        <taxon>Fagales</taxon>
        <taxon>Fagaceae</taxon>
        <taxon>Fagus</taxon>
    </lineage>
</organism>
<dbReference type="SUPFAM" id="SSF56672">
    <property type="entry name" value="DNA/RNA polymerases"/>
    <property type="match status" value="1"/>
</dbReference>
<feature type="region of interest" description="Disordered" evidence="2">
    <location>
        <begin position="604"/>
        <end position="669"/>
    </location>
</feature>
<dbReference type="GO" id="GO:0004190">
    <property type="term" value="F:aspartic-type endopeptidase activity"/>
    <property type="evidence" value="ECO:0007669"/>
    <property type="project" value="UniProtKB-KW"/>
</dbReference>
<protein>
    <recommendedName>
        <fullName evidence="7">CCHC-type domain-containing protein</fullName>
    </recommendedName>
</protein>
<evidence type="ECO:0000256" key="2">
    <source>
        <dbReference type="SAM" id="MobiDB-lite"/>
    </source>
</evidence>
<feature type="compositionally biased region" description="Polar residues" evidence="2">
    <location>
        <begin position="281"/>
        <end position="299"/>
    </location>
</feature>
<dbReference type="Pfam" id="PF07727">
    <property type="entry name" value="RVT_2"/>
    <property type="match status" value="1"/>
</dbReference>
<dbReference type="PANTHER" id="PTHR11439">
    <property type="entry name" value="GAG-POL-RELATED RETROTRANSPOSON"/>
    <property type="match status" value="1"/>
</dbReference>
<name>A0A2N9H9M1_FAGSY</name>
<accession>A0A2N9H9M1</accession>
<feature type="domain" description="Reverse transcriptase Ty1/copia-type" evidence="3">
    <location>
        <begin position="715"/>
        <end position="956"/>
    </location>
</feature>
<dbReference type="InterPro" id="IPR025724">
    <property type="entry name" value="GAG-pre-integrase_dom"/>
</dbReference>
<feature type="domain" description="GAG-pre-integrase" evidence="4">
    <location>
        <begin position="506"/>
        <end position="555"/>
    </location>
</feature>
<feature type="compositionally biased region" description="Polar residues" evidence="2">
    <location>
        <begin position="656"/>
        <end position="665"/>
    </location>
</feature>
<dbReference type="CDD" id="cd09272">
    <property type="entry name" value="RNase_HI_RT_Ty1"/>
    <property type="match status" value="1"/>
</dbReference>
<evidence type="ECO:0008006" key="7">
    <source>
        <dbReference type="Google" id="ProtNLM"/>
    </source>
</evidence>
<dbReference type="Pfam" id="PF22936">
    <property type="entry name" value="Pol_BBD"/>
    <property type="match status" value="1"/>
</dbReference>
<feature type="compositionally biased region" description="Polar residues" evidence="2">
    <location>
        <begin position="616"/>
        <end position="631"/>
    </location>
</feature>
<keyword evidence="1" id="KW-0378">Hydrolase</keyword>
<keyword evidence="1" id="KW-0064">Aspartyl protease</keyword>
<feature type="compositionally biased region" description="Basic residues" evidence="2">
    <location>
        <begin position="254"/>
        <end position="268"/>
    </location>
</feature>
<dbReference type="Pfam" id="PF13976">
    <property type="entry name" value="gag_pre-integrs"/>
    <property type="match status" value="1"/>
</dbReference>
<dbReference type="AlphaFoldDB" id="A0A2N9H9M1"/>
<dbReference type="InterPro" id="IPR054722">
    <property type="entry name" value="PolX-like_BBD"/>
</dbReference>
<evidence type="ECO:0000259" key="3">
    <source>
        <dbReference type="Pfam" id="PF07727"/>
    </source>
</evidence>
<dbReference type="InterPro" id="IPR013103">
    <property type="entry name" value="RVT_2"/>
</dbReference>
<dbReference type="Pfam" id="PF14223">
    <property type="entry name" value="Retrotran_gag_2"/>
    <property type="match status" value="1"/>
</dbReference>
<sequence>MSISSTTSPSSSNSPLPLNNQTPIFLLSNISTYVTVKLDHSNFLTWKFQITHILEAYSLLEYVEGYHTCPQKFLVDEIGATTTQISSVYSQWQARDKALMSLISATLSSSAHSLVIGQSSSHGMWTVLLKRYTSVSRSNIMNLKKQLHDVKKNTDTISQYLQRIKEARDKLAAVGTLIDDEDLLHIVLKGLPSEYESFSSAMLTKNEAVPFEELHVLMITQEELLKSSQANSKENSIMAMAANTVNNSASRGNFHNRGRGYFHNRGRGNNRGGVSRGGYNQSNGGYHQSHGGYNQSPSNFPQSAPNFPQSSPNFPQSNPNFSNHNPNRPNCQICNKPGHNALDCYNRMNYSYQGRHPPAKLAAMAFATSYSPSTECWISDTSATDHFTPDLANLPDSSLYTDPQLVSVGNGQQLPISHVGNAQLYTSSYLFKLRNILRVPSMASNLLSVNKFCRDNHCSFYFDSDRFQIQDRLSGKPLYKGLSRDGLYPLHGFSLPLRSSSPSFSPSARAACLQAVCPTSSLWHARFGHPQDKVLRHLLTNSVSPSVSVDSQFCPHPSTILSHPPNPCPIPIISPLAQHPFTKPAQPVTSSSLYPNTCPPLLTTTLAQHPLPQPTQPVSHITPQPESTSALPDSPTPDLQPSSSSPEPPPLIPNTHPMTTRSKSGISKKKILHTTITKPKPNYLQTEPPSLTIASQIPEWAAAMQAEFDALQRQNTWSLVSPPSGHNVIGCRWVYKLKQSSDRSIACYKARLVAKGFHQQAGLDFDETFSPVVKPPTVRIVLSLAAQNRWSLRQLDISNAFLHGYLKEDVYMVQPPGFVNSASPHHVCKLHKSLYGLKQAPRAWFERFTSHLLTIGFTASTADPSLFVFRNGSTFLYLLLYVDDIILTGNDPTAITSLITALASTFELKDLGPLRYFLGLQIDYGRDFLFVHQRKYITDLLSKFNMTSCKAASTPFPISHKLQASSADLLSDPTPYRSLVGALQYATFTRPDITYAVNQVCQYMHKPTATHLAAAKRILRYLQGTLHLGIRFQSGSPTLTAFTDSDWAGDPYDRRSTTGITVFLGNNPITWVSKKQHIVSRSSTEAEYRALATGAAELAWLRQVLCDLGIFLPSAPAIWCDNTSAIALASNPVFHSRTKHIEVDYHFVRERVVRGDLHLHFISTEDQLADLFTKPLSTPRFLKLTSKLMFSAPTHSLEGGY</sequence>
<feature type="region of interest" description="Disordered" evidence="2">
    <location>
        <begin position="248"/>
        <end position="328"/>
    </location>
</feature>
<evidence type="ECO:0000259" key="5">
    <source>
        <dbReference type="Pfam" id="PF22936"/>
    </source>
</evidence>
<evidence type="ECO:0000256" key="1">
    <source>
        <dbReference type="ARBA" id="ARBA00022750"/>
    </source>
</evidence>
<dbReference type="EMBL" id="OIVN01003422">
    <property type="protein sequence ID" value="SPD11096.1"/>
    <property type="molecule type" value="Genomic_DNA"/>
</dbReference>
<reference evidence="6" key="1">
    <citation type="submission" date="2018-02" db="EMBL/GenBank/DDBJ databases">
        <authorList>
            <person name="Cohen D.B."/>
            <person name="Kent A.D."/>
        </authorList>
    </citation>
    <scope>NUCLEOTIDE SEQUENCE</scope>
</reference>
<dbReference type="PANTHER" id="PTHR11439:SF455">
    <property type="entry name" value="RLK (RECEPTOR-LIKE PROTEIN KINASE) 8, PUTATIVE-RELATED"/>
    <property type="match status" value="1"/>
</dbReference>